<dbReference type="PANTHER" id="PTHR43433:SF5">
    <property type="entry name" value="AB HYDROLASE-1 DOMAIN-CONTAINING PROTEIN"/>
    <property type="match status" value="1"/>
</dbReference>
<keyword evidence="2" id="KW-0378">Hydrolase</keyword>
<dbReference type="SUPFAM" id="SSF53474">
    <property type="entry name" value="alpha/beta-Hydrolases"/>
    <property type="match status" value="1"/>
</dbReference>
<protein>
    <submittedName>
        <fullName evidence="2">Alpha/beta fold hydrolase</fullName>
    </submittedName>
</protein>
<dbReference type="Proteomes" id="UP000655523">
    <property type="component" value="Unassembled WGS sequence"/>
</dbReference>
<accession>A0A972NVK5</accession>
<evidence type="ECO:0000313" key="3">
    <source>
        <dbReference type="Proteomes" id="UP000655523"/>
    </source>
</evidence>
<proteinExistence type="predicted"/>
<gene>
    <name evidence="2" type="ORF">GNZ13_40570</name>
</gene>
<dbReference type="InterPro" id="IPR050471">
    <property type="entry name" value="AB_hydrolase"/>
</dbReference>
<sequence length="284" mass="30983">MSSNLYGSARTQFQDIGGVSLAYRRFGKEGAPPVVCFQHFTGTINNFDPIHTNRLAQDRPVILVDYRGVGRSGGEMPDSIPATAADIIAFVKALGLKEIDLFGFSLGGMVAQQVVLDAPELVRRILLAGTGPSGGEGMQEYTPEVQAIVDRPNSTPQERTLDLFFSKSPTSYAAGKAWLERIAARKVDREPEAKPQVAEAQLVALAKWGAIPATDRYGDLKKIKQRTLVVNGKNDIMVPTINAYILQQHLPDARLILYPDSGHGAHFQFPKEFAEEAARFFAAA</sequence>
<dbReference type="Pfam" id="PF00561">
    <property type="entry name" value="Abhydrolase_1"/>
    <property type="match status" value="1"/>
</dbReference>
<comment type="caution">
    <text evidence="2">The sequence shown here is derived from an EMBL/GenBank/DDBJ whole genome shotgun (WGS) entry which is preliminary data.</text>
</comment>
<dbReference type="AlphaFoldDB" id="A0A972NVK5"/>
<feature type="domain" description="AB hydrolase-1" evidence="1">
    <location>
        <begin position="32"/>
        <end position="269"/>
    </location>
</feature>
<evidence type="ECO:0000313" key="2">
    <source>
        <dbReference type="EMBL" id="NPT60686.1"/>
    </source>
</evidence>
<dbReference type="InterPro" id="IPR000073">
    <property type="entry name" value="AB_hydrolase_1"/>
</dbReference>
<dbReference type="GO" id="GO:0016787">
    <property type="term" value="F:hydrolase activity"/>
    <property type="evidence" value="ECO:0007669"/>
    <property type="project" value="UniProtKB-KW"/>
</dbReference>
<dbReference type="EMBL" id="WOEZ01000231">
    <property type="protein sequence ID" value="NPT60686.1"/>
    <property type="molecule type" value="Genomic_DNA"/>
</dbReference>
<dbReference type="PANTHER" id="PTHR43433">
    <property type="entry name" value="HYDROLASE, ALPHA/BETA FOLD FAMILY PROTEIN"/>
    <property type="match status" value="1"/>
</dbReference>
<evidence type="ECO:0000259" key="1">
    <source>
        <dbReference type="Pfam" id="PF00561"/>
    </source>
</evidence>
<dbReference type="Gene3D" id="3.40.50.1820">
    <property type="entry name" value="alpha/beta hydrolase"/>
    <property type="match status" value="1"/>
</dbReference>
<keyword evidence="3" id="KW-1185">Reference proteome</keyword>
<name>A0A972NVK5_9BURK</name>
<reference evidence="2 3" key="1">
    <citation type="submission" date="2019-11" db="EMBL/GenBank/DDBJ databases">
        <title>Metabolism of dissolved organic matter in forest soils.</title>
        <authorList>
            <person name="Cyle K.T."/>
            <person name="Wilhelm R.C."/>
            <person name="Martinez C.E."/>
        </authorList>
    </citation>
    <scope>NUCLEOTIDE SEQUENCE [LARGE SCALE GENOMIC DNA]</scope>
    <source>
        <strain evidence="2 3">5N</strain>
    </source>
</reference>
<organism evidence="2 3">
    <name type="scientific">Paraburkholderia elongata</name>
    <dbReference type="NCBI Taxonomy" id="2675747"/>
    <lineage>
        <taxon>Bacteria</taxon>
        <taxon>Pseudomonadati</taxon>
        <taxon>Pseudomonadota</taxon>
        <taxon>Betaproteobacteria</taxon>
        <taxon>Burkholderiales</taxon>
        <taxon>Burkholderiaceae</taxon>
        <taxon>Paraburkholderia</taxon>
    </lineage>
</organism>
<dbReference type="InterPro" id="IPR029058">
    <property type="entry name" value="AB_hydrolase_fold"/>
</dbReference>
<dbReference type="PRINTS" id="PR00111">
    <property type="entry name" value="ABHYDROLASE"/>
</dbReference>